<dbReference type="EMBL" id="BTRK01000001">
    <property type="protein sequence ID" value="GMR31941.1"/>
    <property type="molecule type" value="Genomic_DNA"/>
</dbReference>
<keyword evidence="3" id="KW-1185">Reference proteome</keyword>
<evidence type="ECO:0000256" key="1">
    <source>
        <dbReference type="SAM" id="SignalP"/>
    </source>
</evidence>
<sequence length="121" mass="13921">PMALPLNIFLLLFALVFSSHSAPSGTIPDLVDESQVNGLEAFLTELEPDLRQLVISILSVYERSPRDQIESRLRELMQQQPYELLDRLLDLYKKAKRKEVISKKEISSSEQEMLSKYTPDK</sequence>
<accession>A0AAN5C847</accession>
<proteinExistence type="predicted"/>
<gene>
    <name evidence="2" type="ORF">PMAYCL1PPCAC_02136</name>
</gene>
<feature type="chain" id="PRO_5042818940" evidence="1">
    <location>
        <begin position="22"/>
        <end position="121"/>
    </location>
</feature>
<evidence type="ECO:0000313" key="2">
    <source>
        <dbReference type="EMBL" id="GMR31941.1"/>
    </source>
</evidence>
<protein>
    <submittedName>
        <fullName evidence="2">Uncharacterized protein</fullName>
    </submittedName>
</protein>
<feature type="non-terminal residue" evidence="2">
    <location>
        <position position="1"/>
    </location>
</feature>
<evidence type="ECO:0000313" key="3">
    <source>
        <dbReference type="Proteomes" id="UP001328107"/>
    </source>
</evidence>
<name>A0AAN5C847_9BILA</name>
<feature type="signal peptide" evidence="1">
    <location>
        <begin position="1"/>
        <end position="21"/>
    </location>
</feature>
<dbReference type="AlphaFoldDB" id="A0AAN5C847"/>
<comment type="caution">
    <text evidence="2">The sequence shown here is derived from an EMBL/GenBank/DDBJ whole genome shotgun (WGS) entry which is preliminary data.</text>
</comment>
<reference evidence="3" key="1">
    <citation type="submission" date="2022-10" db="EMBL/GenBank/DDBJ databases">
        <title>Genome assembly of Pristionchus species.</title>
        <authorList>
            <person name="Yoshida K."/>
            <person name="Sommer R.J."/>
        </authorList>
    </citation>
    <scope>NUCLEOTIDE SEQUENCE [LARGE SCALE GENOMIC DNA]</scope>
    <source>
        <strain evidence="3">RS5460</strain>
    </source>
</reference>
<organism evidence="2 3">
    <name type="scientific">Pristionchus mayeri</name>
    <dbReference type="NCBI Taxonomy" id="1317129"/>
    <lineage>
        <taxon>Eukaryota</taxon>
        <taxon>Metazoa</taxon>
        <taxon>Ecdysozoa</taxon>
        <taxon>Nematoda</taxon>
        <taxon>Chromadorea</taxon>
        <taxon>Rhabditida</taxon>
        <taxon>Rhabditina</taxon>
        <taxon>Diplogasteromorpha</taxon>
        <taxon>Diplogasteroidea</taxon>
        <taxon>Neodiplogasteridae</taxon>
        <taxon>Pristionchus</taxon>
    </lineage>
</organism>
<dbReference type="Proteomes" id="UP001328107">
    <property type="component" value="Unassembled WGS sequence"/>
</dbReference>
<keyword evidence="1" id="KW-0732">Signal</keyword>